<dbReference type="GO" id="GO:0020037">
    <property type="term" value="F:heme binding"/>
    <property type="evidence" value="ECO:0007669"/>
    <property type="project" value="InterPro"/>
</dbReference>
<evidence type="ECO:0000256" key="5">
    <source>
        <dbReference type="PIRSR" id="PIRSR602401-1"/>
    </source>
</evidence>
<proteinExistence type="inferred from homology"/>
<dbReference type="Proteomes" id="UP001295740">
    <property type="component" value="Unassembled WGS sequence"/>
</dbReference>
<dbReference type="GO" id="GO:0005506">
    <property type="term" value="F:iron ion binding"/>
    <property type="evidence" value="ECO:0007669"/>
    <property type="project" value="InterPro"/>
</dbReference>
<dbReference type="InterPro" id="IPR002401">
    <property type="entry name" value="Cyt_P450_E_grp-I"/>
</dbReference>
<organism evidence="8 9">
    <name type="scientific">Anthostomella pinea</name>
    <dbReference type="NCBI Taxonomy" id="933095"/>
    <lineage>
        <taxon>Eukaryota</taxon>
        <taxon>Fungi</taxon>
        <taxon>Dikarya</taxon>
        <taxon>Ascomycota</taxon>
        <taxon>Pezizomycotina</taxon>
        <taxon>Sordariomycetes</taxon>
        <taxon>Xylariomycetidae</taxon>
        <taxon>Xylariales</taxon>
        <taxon>Xylariaceae</taxon>
        <taxon>Anthostomella</taxon>
    </lineage>
</organism>
<dbReference type="PRINTS" id="PR00463">
    <property type="entry name" value="EP450I"/>
</dbReference>
<dbReference type="EMBL" id="CAUWAG010000007">
    <property type="protein sequence ID" value="CAJ2505094.1"/>
    <property type="molecule type" value="Genomic_DNA"/>
</dbReference>
<comment type="caution">
    <text evidence="8">The sequence shown here is derived from an EMBL/GenBank/DDBJ whole genome shotgun (WGS) entry which is preliminary data.</text>
</comment>
<keyword evidence="9" id="KW-1185">Reference proteome</keyword>
<dbReference type="PANTHER" id="PTHR24296">
    <property type="entry name" value="CYTOCHROME P450"/>
    <property type="match status" value="1"/>
</dbReference>
<name>A0AAI8VIQ0_9PEZI</name>
<keyword evidence="6" id="KW-0503">Monooxygenase</keyword>
<sequence>MALREGHGLIWVVLIAALVTYRFLLRTPSVKRNGLALRQPPNTLPLVGNGILFLQARQKLFSWFVKCERQFGYETFQITVPTLHPGVVINDPKNLEYVFKHEGVFAKGDFFKRRAWDVFGNGIINADGELWRVMRKAGLHFLNTSNMRVLTDVALPRYLGQSVDRLKMRAGDGSVVDLQTVFHEITSQLMGKMAYDMEMHADDDFTLAFDYASGVTAERFQNPLWFITEQFTGSRFRSSLAIIRSFGDRIVESAVSHSRPNGTTDSKDTTDQSCLDTESGSLIQSLLSTLGSQKMVADAALNYLSAGRDTVAQALTWSMYLLIENESAAENVIQEVKGVVDASGESPEDLGRYGESVHSTMFTPASLPYTMAVFYEALRLYPPIPFEIRQCEEATTLPDGTFLPHKSVVLWCTWAMNRSRITWGDDADSFRPERWLTADGKLLPKSASEYPVFNGGTRTCLGKRMAELMAVQVIATMSLMFDFVPAYQTERVSKSSLTLPMEDGLPCYVKARAHTPDTDSTLES</sequence>
<keyword evidence="7" id="KW-0812">Transmembrane</keyword>
<accession>A0AAI8VIQ0</accession>
<feature type="binding site" description="axial binding residue" evidence="5">
    <location>
        <position position="460"/>
    </location>
    <ligand>
        <name>heme</name>
        <dbReference type="ChEBI" id="CHEBI:30413"/>
    </ligand>
    <ligandPart>
        <name>Fe</name>
        <dbReference type="ChEBI" id="CHEBI:18248"/>
    </ligandPart>
</feature>
<evidence type="ECO:0000313" key="8">
    <source>
        <dbReference type="EMBL" id="CAJ2505094.1"/>
    </source>
</evidence>
<dbReference type="AlphaFoldDB" id="A0AAI8VIQ0"/>
<dbReference type="SUPFAM" id="SSF48264">
    <property type="entry name" value="Cytochrome P450"/>
    <property type="match status" value="1"/>
</dbReference>
<dbReference type="PRINTS" id="PR00385">
    <property type="entry name" value="P450"/>
</dbReference>
<comment type="similarity">
    <text evidence="1 6">Belongs to the cytochrome P450 family.</text>
</comment>
<evidence type="ECO:0000256" key="6">
    <source>
        <dbReference type="RuleBase" id="RU000461"/>
    </source>
</evidence>
<keyword evidence="5 6" id="KW-0349">Heme</keyword>
<dbReference type="Gene3D" id="1.10.630.10">
    <property type="entry name" value="Cytochrome P450"/>
    <property type="match status" value="1"/>
</dbReference>
<keyword evidence="2 5" id="KW-0479">Metal-binding</keyword>
<dbReference type="GO" id="GO:0004497">
    <property type="term" value="F:monooxygenase activity"/>
    <property type="evidence" value="ECO:0007669"/>
    <property type="project" value="UniProtKB-KW"/>
</dbReference>
<evidence type="ECO:0000256" key="2">
    <source>
        <dbReference type="ARBA" id="ARBA00022723"/>
    </source>
</evidence>
<dbReference type="GO" id="GO:0006629">
    <property type="term" value="P:lipid metabolic process"/>
    <property type="evidence" value="ECO:0007669"/>
    <property type="project" value="UniProtKB-ARBA"/>
</dbReference>
<keyword evidence="3 6" id="KW-0560">Oxidoreductase</keyword>
<keyword evidence="4 5" id="KW-0408">Iron</keyword>
<protein>
    <submittedName>
        <fullName evidence="8">Uu.00g124880.m01.CDS01</fullName>
    </submittedName>
</protein>
<dbReference type="GO" id="GO:0016705">
    <property type="term" value="F:oxidoreductase activity, acting on paired donors, with incorporation or reduction of molecular oxygen"/>
    <property type="evidence" value="ECO:0007669"/>
    <property type="project" value="InterPro"/>
</dbReference>
<dbReference type="PROSITE" id="PS00086">
    <property type="entry name" value="CYTOCHROME_P450"/>
    <property type="match status" value="1"/>
</dbReference>
<evidence type="ECO:0000256" key="7">
    <source>
        <dbReference type="SAM" id="Phobius"/>
    </source>
</evidence>
<dbReference type="Pfam" id="PF00067">
    <property type="entry name" value="p450"/>
    <property type="match status" value="1"/>
</dbReference>
<keyword evidence="7" id="KW-1133">Transmembrane helix</keyword>
<reference evidence="8" key="1">
    <citation type="submission" date="2023-10" db="EMBL/GenBank/DDBJ databases">
        <authorList>
            <person name="Hackl T."/>
        </authorList>
    </citation>
    <scope>NUCLEOTIDE SEQUENCE</scope>
</reference>
<comment type="cofactor">
    <cofactor evidence="5">
        <name>heme</name>
        <dbReference type="ChEBI" id="CHEBI:30413"/>
    </cofactor>
</comment>
<keyword evidence="7" id="KW-0472">Membrane</keyword>
<feature type="transmembrane region" description="Helical" evidence="7">
    <location>
        <begin position="6"/>
        <end position="25"/>
    </location>
</feature>
<evidence type="ECO:0000256" key="1">
    <source>
        <dbReference type="ARBA" id="ARBA00010617"/>
    </source>
</evidence>
<evidence type="ECO:0000256" key="3">
    <source>
        <dbReference type="ARBA" id="ARBA00023002"/>
    </source>
</evidence>
<evidence type="ECO:0000313" key="9">
    <source>
        <dbReference type="Proteomes" id="UP001295740"/>
    </source>
</evidence>
<dbReference type="InterPro" id="IPR036396">
    <property type="entry name" value="Cyt_P450_sf"/>
</dbReference>
<evidence type="ECO:0000256" key="4">
    <source>
        <dbReference type="ARBA" id="ARBA00023004"/>
    </source>
</evidence>
<dbReference type="InterPro" id="IPR001128">
    <property type="entry name" value="Cyt_P450"/>
</dbReference>
<gene>
    <name evidence="8" type="ORF">KHLLAP_LOCUS5562</name>
</gene>
<dbReference type="InterPro" id="IPR017972">
    <property type="entry name" value="Cyt_P450_CS"/>
</dbReference>